<dbReference type="Proteomes" id="UP000664521">
    <property type="component" value="Unassembled WGS sequence"/>
</dbReference>
<evidence type="ECO:0000313" key="3">
    <source>
        <dbReference type="Proteomes" id="UP000664521"/>
    </source>
</evidence>
<dbReference type="InterPro" id="IPR005493">
    <property type="entry name" value="RraA/RraA-like"/>
</dbReference>
<keyword evidence="3" id="KW-1185">Reference proteome</keyword>
<dbReference type="OrthoDB" id="1476984at2759"/>
<reference evidence="2" key="1">
    <citation type="submission" date="2021-03" db="EMBL/GenBank/DDBJ databases">
        <authorList>
            <person name="Tagirdzhanova G."/>
        </authorList>
    </citation>
    <scope>NUCLEOTIDE SEQUENCE</scope>
</reference>
<dbReference type="CDD" id="cd16841">
    <property type="entry name" value="RraA_family"/>
    <property type="match status" value="1"/>
</dbReference>
<dbReference type="GO" id="GO:0047443">
    <property type="term" value="F:4-hydroxy-4-methyl-2-oxoglutarate aldolase activity"/>
    <property type="evidence" value="ECO:0007669"/>
    <property type="project" value="TreeGrafter"/>
</dbReference>
<feature type="binding site" evidence="1">
    <location>
        <begin position="113"/>
        <end position="116"/>
    </location>
    <ligand>
        <name>substrate</name>
    </ligand>
</feature>
<comment type="caution">
    <text evidence="2">The sequence shown here is derived from an EMBL/GenBank/DDBJ whole genome shotgun (WGS) entry which is preliminary data.</text>
</comment>
<evidence type="ECO:0000256" key="1">
    <source>
        <dbReference type="PIRSR" id="PIRSR605493-1"/>
    </source>
</evidence>
<dbReference type="EMBL" id="CAJPDS010000046">
    <property type="protein sequence ID" value="CAF9928018.1"/>
    <property type="molecule type" value="Genomic_DNA"/>
</dbReference>
<proteinExistence type="predicted"/>
<dbReference type="InterPro" id="IPR036704">
    <property type="entry name" value="RraA/RraA-like_sf"/>
</dbReference>
<keyword evidence="1" id="KW-0479">Metal-binding</keyword>
<name>A0A8H3FUH0_9LECA</name>
<comment type="cofactor">
    <cofactor evidence="1">
        <name>Mg(2+)</name>
        <dbReference type="ChEBI" id="CHEBI:18420"/>
    </cofactor>
</comment>
<dbReference type="PANTHER" id="PTHR33254">
    <property type="entry name" value="4-HYDROXY-4-METHYL-2-OXOGLUTARATE ALDOLASE 3-RELATED"/>
    <property type="match status" value="1"/>
</dbReference>
<accession>A0A8H3FUH0</accession>
<dbReference type="SUPFAM" id="SSF89562">
    <property type="entry name" value="RraA-like"/>
    <property type="match status" value="1"/>
</dbReference>
<gene>
    <name evidence="2" type="ORF">HETSPECPRED_006730</name>
</gene>
<keyword evidence="1" id="KW-0460">Magnesium</keyword>
<protein>
    <submittedName>
        <fullName evidence="2">Uncharacterized protein</fullName>
    </submittedName>
</protein>
<feature type="binding site" evidence="1">
    <location>
        <position position="135"/>
    </location>
    <ligand>
        <name>substrate</name>
    </ligand>
</feature>
<feature type="binding site" evidence="1">
    <location>
        <position position="136"/>
    </location>
    <ligand>
        <name>Mg(2+)</name>
        <dbReference type="ChEBI" id="CHEBI:18420"/>
    </ligand>
</feature>
<dbReference type="Pfam" id="PF03737">
    <property type="entry name" value="RraA-like"/>
    <property type="match status" value="1"/>
</dbReference>
<dbReference type="Gene3D" id="3.50.30.40">
    <property type="entry name" value="Ribonuclease E inhibitor RraA/RraA-like"/>
    <property type="match status" value="1"/>
</dbReference>
<organism evidence="2 3">
    <name type="scientific">Heterodermia speciosa</name>
    <dbReference type="NCBI Taxonomy" id="116794"/>
    <lineage>
        <taxon>Eukaryota</taxon>
        <taxon>Fungi</taxon>
        <taxon>Dikarya</taxon>
        <taxon>Ascomycota</taxon>
        <taxon>Pezizomycotina</taxon>
        <taxon>Lecanoromycetes</taxon>
        <taxon>OSLEUM clade</taxon>
        <taxon>Lecanoromycetidae</taxon>
        <taxon>Caliciales</taxon>
        <taxon>Physciaceae</taxon>
        <taxon>Heterodermia</taxon>
    </lineage>
</organism>
<dbReference type="GO" id="GO:0008948">
    <property type="term" value="F:oxaloacetate decarboxylase activity"/>
    <property type="evidence" value="ECO:0007669"/>
    <property type="project" value="TreeGrafter"/>
</dbReference>
<evidence type="ECO:0000313" key="2">
    <source>
        <dbReference type="EMBL" id="CAF9928018.1"/>
    </source>
</evidence>
<dbReference type="AlphaFoldDB" id="A0A8H3FUH0"/>
<sequence length="246" mass="26990">MNHNRAASPLPSELSSMSEDPIVSALRPYSTCDVSDALLKLGVTHGGFLSNITMWSPKRQEGNTKIIGPAYTVKYERKVLKPKQPPTHYIDSIPPGSIIFISAPSETINAVYGGLMTARAKASGVIGTIIDGRLRDLQEHRDLDFPVFAKDVGTTAPQESLCVCEINTRLRLRTEHQNTSINPSDYLIADLNGVVCIPRELVEKVLALIPSQVEADERIKRDLLTGRTFVEAAREWRAGVKGGKDV</sequence>
<dbReference type="PANTHER" id="PTHR33254:SF28">
    <property type="entry name" value="4-HYDROXY-4-METHYL-2-OXOGLUTARATE ALDOLASE"/>
    <property type="match status" value="1"/>
</dbReference>
<dbReference type="GO" id="GO:0046872">
    <property type="term" value="F:metal ion binding"/>
    <property type="evidence" value="ECO:0007669"/>
    <property type="project" value="UniProtKB-KW"/>
</dbReference>